<dbReference type="Proteomes" id="UP000183810">
    <property type="component" value="Chromosome"/>
</dbReference>
<protein>
    <recommendedName>
        <fullName evidence="3">DUF3558 domain-containing protein</fullName>
    </recommendedName>
</protein>
<reference evidence="1" key="1">
    <citation type="submission" date="2016-11" db="EMBL/GenBank/DDBJ databases">
        <authorList>
            <person name="Jaros S."/>
            <person name="Januszkiewicz K."/>
            <person name="Wedrychowicz H."/>
        </authorList>
    </citation>
    <scope>NUCLEOTIDE SEQUENCE [LARGE SCALE GENOMIC DNA]</scope>
    <source>
        <strain evidence="1">Y48</strain>
    </source>
</reference>
<proteinExistence type="predicted"/>
<evidence type="ECO:0008006" key="3">
    <source>
        <dbReference type="Google" id="ProtNLM"/>
    </source>
</evidence>
<organism evidence="1 2">
    <name type="scientific">Nocardia mangyaensis</name>
    <dbReference type="NCBI Taxonomy" id="2213200"/>
    <lineage>
        <taxon>Bacteria</taxon>
        <taxon>Bacillati</taxon>
        <taxon>Actinomycetota</taxon>
        <taxon>Actinomycetes</taxon>
        <taxon>Mycobacteriales</taxon>
        <taxon>Nocardiaceae</taxon>
        <taxon>Nocardia</taxon>
    </lineage>
</organism>
<keyword evidence="2" id="KW-1185">Reference proteome</keyword>
<accession>A0A1J0VL63</accession>
<dbReference type="InterPro" id="IPR024520">
    <property type="entry name" value="DUF3558"/>
</dbReference>
<gene>
    <name evidence="1" type="ORF">BOX37_00805</name>
</gene>
<evidence type="ECO:0000313" key="1">
    <source>
        <dbReference type="EMBL" id="APE32752.1"/>
    </source>
</evidence>
<dbReference type="PROSITE" id="PS51257">
    <property type="entry name" value="PROKAR_LIPOPROTEIN"/>
    <property type="match status" value="1"/>
</dbReference>
<evidence type="ECO:0000313" key="2">
    <source>
        <dbReference type="Proteomes" id="UP000183810"/>
    </source>
</evidence>
<dbReference type="KEGG" id="nsl:BOX37_00805"/>
<dbReference type="Pfam" id="PF12079">
    <property type="entry name" value="DUF3558"/>
    <property type="match status" value="1"/>
</dbReference>
<dbReference type="AlphaFoldDB" id="A0A1J0VL63"/>
<name>A0A1J0VL63_9NOCA</name>
<dbReference type="EMBL" id="CP018082">
    <property type="protein sequence ID" value="APE32752.1"/>
    <property type="molecule type" value="Genomic_DNA"/>
</dbReference>
<sequence>MRTAVGAVVVAAVVSGCGGGESGSAQPTTTTRDLEKIIVFNVCSELGDDALLEAGLDPATKRVLTDPPTGVSTWRVCNWKSLDNRYGVGSQRVDVFSTSHTLAETRVKESVTDLRDTTVGNRPGLIFREKNDPEACYVAFEAEQGMFEVAATWLSDEDNRTGDQCDLAAQYAAALEPNLPK</sequence>